<protein>
    <submittedName>
        <fullName evidence="1">Uncharacterized protein</fullName>
    </submittedName>
</protein>
<gene>
    <name evidence="1" type="ORF">SAMN05443633_1021</name>
</gene>
<dbReference type="EMBL" id="FQUT01000002">
    <property type="protein sequence ID" value="SHE78434.1"/>
    <property type="molecule type" value="Genomic_DNA"/>
</dbReference>
<sequence>MISFIIWRSIMEMRFLQYSSYKYWIEIFLSKMEQIEQIFLQGVLFTLTEELLIEIASSLSSLKGLRSLLLFSWIDNVFCRKYYYTD</sequence>
<name>A0A1M4WB22_9FLAO</name>
<dbReference type="RefSeq" id="WP_178362424.1">
    <property type="nucleotide sequence ID" value="NZ_FQUT01000002.1"/>
</dbReference>
<dbReference type="Proteomes" id="UP000184518">
    <property type="component" value="Unassembled WGS sequence"/>
</dbReference>
<reference evidence="2" key="1">
    <citation type="submission" date="2016-11" db="EMBL/GenBank/DDBJ databases">
        <authorList>
            <person name="Varghese N."/>
            <person name="Submissions S."/>
        </authorList>
    </citation>
    <scope>NUCLEOTIDE SEQUENCE [LARGE SCALE GENOMIC DNA]</scope>
    <source>
        <strain evidence="2">DSM 27619</strain>
    </source>
</reference>
<accession>A0A1M4WB22</accession>
<keyword evidence="2" id="KW-1185">Reference proteome</keyword>
<evidence type="ECO:0000313" key="1">
    <source>
        <dbReference type="EMBL" id="SHE78434.1"/>
    </source>
</evidence>
<proteinExistence type="predicted"/>
<evidence type="ECO:0000313" key="2">
    <source>
        <dbReference type="Proteomes" id="UP000184518"/>
    </source>
</evidence>
<organism evidence="1 2">
    <name type="scientific">Chryseobacterium arachidis</name>
    <dbReference type="NCBI Taxonomy" id="1416778"/>
    <lineage>
        <taxon>Bacteria</taxon>
        <taxon>Pseudomonadati</taxon>
        <taxon>Bacteroidota</taxon>
        <taxon>Flavobacteriia</taxon>
        <taxon>Flavobacteriales</taxon>
        <taxon>Weeksellaceae</taxon>
        <taxon>Chryseobacterium group</taxon>
        <taxon>Chryseobacterium</taxon>
    </lineage>
</organism>
<dbReference type="AlphaFoldDB" id="A0A1M4WB22"/>